<protein>
    <submittedName>
        <fullName evidence="1">Uncharacterized protein</fullName>
    </submittedName>
</protein>
<accession>A0A5C8P9T6</accession>
<evidence type="ECO:0000313" key="2">
    <source>
        <dbReference type="Proteomes" id="UP000321638"/>
    </source>
</evidence>
<reference evidence="1 2" key="1">
    <citation type="submission" date="2019-06" db="EMBL/GenBank/DDBJ databases">
        <title>New taxonomy in bacterial strain CC-CFT640, isolated from vineyard.</title>
        <authorList>
            <person name="Lin S.-Y."/>
            <person name="Tsai C.-F."/>
            <person name="Young C.-C."/>
        </authorList>
    </citation>
    <scope>NUCLEOTIDE SEQUENCE [LARGE SCALE GENOMIC DNA]</scope>
    <source>
        <strain evidence="1 2">CC-CFT640</strain>
    </source>
</reference>
<sequence>MIWKQNSEEHRTGNTGYYFDTFFNDLQGDVSIPENNRKYRKLVLKRWHGRMKRPPDATDQAWHAPTGAARLGRRIACSFCRPAGRDSCQANAQEMACAVEPPSGSSPLPIVVWEMFLYHDDE</sequence>
<organism evidence="1 2">
    <name type="scientific">Vineibacter terrae</name>
    <dbReference type="NCBI Taxonomy" id="2586908"/>
    <lineage>
        <taxon>Bacteria</taxon>
        <taxon>Pseudomonadati</taxon>
        <taxon>Pseudomonadota</taxon>
        <taxon>Alphaproteobacteria</taxon>
        <taxon>Hyphomicrobiales</taxon>
        <taxon>Vineibacter</taxon>
    </lineage>
</organism>
<dbReference type="Proteomes" id="UP000321638">
    <property type="component" value="Unassembled WGS sequence"/>
</dbReference>
<dbReference type="RefSeq" id="WP_147851562.1">
    <property type="nucleotide sequence ID" value="NZ_VDUZ01000059.1"/>
</dbReference>
<keyword evidence="2" id="KW-1185">Reference proteome</keyword>
<gene>
    <name evidence="1" type="ORF">FHP25_34540</name>
</gene>
<name>A0A5C8P9T6_9HYPH</name>
<dbReference type="AlphaFoldDB" id="A0A5C8P9T6"/>
<dbReference type="EMBL" id="VDUZ01000059">
    <property type="protein sequence ID" value="TXL70445.1"/>
    <property type="molecule type" value="Genomic_DNA"/>
</dbReference>
<proteinExistence type="predicted"/>
<comment type="caution">
    <text evidence="1">The sequence shown here is derived from an EMBL/GenBank/DDBJ whole genome shotgun (WGS) entry which is preliminary data.</text>
</comment>
<evidence type="ECO:0000313" key="1">
    <source>
        <dbReference type="EMBL" id="TXL70445.1"/>
    </source>
</evidence>